<proteinExistence type="predicted"/>
<dbReference type="AlphaFoldDB" id="A0A841CF91"/>
<dbReference type="GO" id="GO:0046872">
    <property type="term" value="F:metal ion binding"/>
    <property type="evidence" value="ECO:0007669"/>
    <property type="project" value="InterPro"/>
</dbReference>
<reference evidence="3 4" key="1">
    <citation type="submission" date="2020-08" db="EMBL/GenBank/DDBJ databases">
        <title>Genomic Encyclopedia of Type Strains, Phase III (KMG-III): the genomes of soil and plant-associated and newly described type strains.</title>
        <authorList>
            <person name="Whitman W."/>
        </authorList>
    </citation>
    <scope>NUCLEOTIDE SEQUENCE [LARGE SCALE GENOMIC DNA]</scope>
    <source>
        <strain evidence="3 4">CECT 8640</strain>
    </source>
</reference>
<feature type="domain" description="MDMPI C-terminal" evidence="1">
    <location>
        <begin position="145"/>
        <end position="239"/>
    </location>
</feature>
<dbReference type="InterPro" id="IPR034660">
    <property type="entry name" value="DinB/YfiT-like"/>
</dbReference>
<dbReference type="Gene3D" id="1.20.120.450">
    <property type="entry name" value="dinb family like domain"/>
    <property type="match status" value="1"/>
</dbReference>
<evidence type="ECO:0000313" key="4">
    <source>
        <dbReference type="Proteomes" id="UP000547510"/>
    </source>
</evidence>
<dbReference type="RefSeq" id="WP_184689118.1">
    <property type="nucleotide sequence ID" value="NZ_JACHJN010000002.1"/>
</dbReference>
<evidence type="ECO:0000313" key="3">
    <source>
        <dbReference type="EMBL" id="MBB5954685.1"/>
    </source>
</evidence>
<dbReference type="InterPro" id="IPR010872">
    <property type="entry name" value="MDMPI_C-term_domain"/>
</dbReference>
<name>A0A841CF91_9PSEU</name>
<accession>A0A841CF91</accession>
<dbReference type="PANTHER" id="PTHR40758:SF1">
    <property type="entry name" value="CONSERVED PROTEIN"/>
    <property type="match status" value="1"/>
</dbReference>
<keyword evidence="4" id="KW-1185">Reference proteome</keyword>
<evidence type="ECO:0000259" key="2">
    <source>
        <dbReference type="Pfam" id="PF11716"/>
    </source>
</evidence>
<dbReference type="NCBIfam" id="TIGR03083">
    <property type="entry name" value="maleylpyruvate isomerase family mycothiol-dependent enzyme"/>
    <property type="match status" value="1"/>
</dbReference>
<organism evidence="3 4">
    <name type="scientific">Saccharothrix tamanrassetensis</name>
    <dbReference type="NCBI Taxonomy" id="1051531"/>
    <lineage>
        <taxon>Bacteria</taxon>
        <taxon>Bacillati</taxon>
        <taxon>Actinomycetota</taxon>
        <taxon>Actinomycetes</taxon>
        <taxon>Pseudonocardiales</taxon>
        <taxon>Pseudonocardiaceae</taxon>
        <taxon>Saccharothrix</taxon>
    </lineage>
</organism>
<dbReference type="GO" id="GO:0005886">
    <property type="term" value="C:plasma membrane"/>
    <property type="evidence" value="ECO:0007669"/>
    <property type="project" value="TreeGrafter"/>
</dbReference>
<dbReference type="Pfam" id="PF11716">
    <property type="entry name" value="MDMPI_N"/>
    <property type="match status" value="1"/>
</dbReference>
<feature type="domain" description="Mycothiol-dependent maleylpyruvate isomerase metal-binding" evidence="2">
    <location>
        <begin position="8"/>
        <end position="128"/>
    </location>
</feature>
<dbReference type="PANTHER" id="PTHR40758">
    <property type="entry name" value="CONSERVED PROTEIN"/>
    <property type="match status" value="1"/>
</dbReference>
<evidence type="ECO:0000259" key="1">
    <source>
        <dbReference type="Pfam" id="PF07398"/>
    </source>
</evidence>
<dbReference type="Pfam" id="PF07398">
    <property type="entry name" value="MDMPI_C"/>
    <property type="match status" value="1"/>
</dbReference>
<gene>
    <name evidence="3" type="ORF">FHS29_001255</name>
</gene>
<dbReference type="SUPFAM" id="SSF109854">
    <property type="entry name" value="DinB/YfiT-like putative metalloenzymes"/>
    <property type="match status" value="1"/>
</dbReference>
<dbReference type="InterPro" id="IPR024344">
    <property type="entry name" value="MDMPI_metal-binding"/>
</dbReference>
<dbReference type="EMBL" id="JACHJN010000002">
    <property type="protein sequence ID" value="MBB5954685.1"/>
    <property type="molecule type" value="Genomic_DNA"/>
</dbReference>
<sequence>MEHQDFLTHARAQYLALRAAATAAGPEAPVPTCPGWNVHELVRHLAGAYSWGLAALRTPADGERPHAEPRPEGWEDLLAWWDDRFTELDHVLAEADPDTPAWTFAGPKTVGFWARRLAHETAVHRLDVEHALHGPEVPTLLFDSEFAADGVDEYLTRLLVRAARRSPIEREGRLLFHAADAGRAWELRVAPGEAPVAGPITDAATDGDTAVAGTADALYRVAWGRPSGAIVTGDRSLLDALPRP</sequence>
<dbReference type="Proteomes" id="UP000547510">
    <property type="component" value="Unassembled WGS sequence"/>
</dbReference>
<dbReference type="InterPro" id="IPR017517">
    <property type="entry name" value="Maleyloyr_isom"/>
</dbReference>
<protein>
    <submittedName>
        <fullName evidence="3">Uncharacterized protein (TIGR03083 family)</fullName>
    </submittedName>
</protein>
<comment type="caution">
    <text evidence="3">The sequence shown here is derived from an EMBL/GenBank/DDBJ whole genome shotgun (WGS) entry which is preliminary data.</text>
</comment>